<dbReference type="Gene3D" id="6.10.250.600">
    <property type="match status" value="1"/>
</dbReference>
<accession>C8XKQ6</accession>
<reference evidence="9" key="1">
    <citation type="submission" date="2009-09" db="EMBL/GenBank/DDBJ databases">
        <title>The complete genome of Nakamurella multipartita DSM 44233.</title>
        <authorList>
            <consortium name="US DOE Joint Genome Institute (JGI-PGF)"/>
            <person name="Lucas S."/>
            <person name="Copeland A."/>
            <person name="Lapidus A."/>
            <person name="Glavina del Rio T."/>
            <person name="Dalin E."/>
            <person name="Tice H."/>
            <person name="Bruce D."/>
            <person name="Goodwin L."/>
            <person name="Pitluck S."/>
            <person name="Kyrpides N."/>
            <person name="Mavromatis K."/>
            <person name="Ivanova N."/>
            <person name="Ovchinnikova G."/>
            <person name="Sims D."/>
            <person name="Meincke L."/>
            <person name="Brettin T."/>
            <person name="Detter J.C."/>
            <person name="Han C."/>
            <person name="Larimer F."/>
            <person name="Land M."/>
            <person name="Hauser L."/>
            <person name="Markowitz V."/>
            <person name="Cheng J.-F."/>
            <person name="Hugenholtz P."/>
            <person name="Woyke T."/>
            <person name="Wu D."/>
            <person name="Klenk H.-P."/>
            <person name="Eisen J.A."/>
        </authorList>
    </citation>
    <scope>NUCLEOTIDE SEQUENCE [LARGE SCALE GENOMIC DNA]</scope>
    <source>
        <strain evidence="9">ATCC 700099 / DSM 44233 / CIP 104796 / JCM 9543 / NBRC 105858 / Y-104</strain>
    </source>
</reference>
<dbReference type="Pfam" id="PF00441">
    <property type="entry name" value="Acyl-CoA_dh_1"/>
    <property type="match status" value="1"/>
</dbReference>
<dbReference type="KEGG" id="nml:Namu_4426"/>
<dbReference type="Gene3D" id="1.20.140.10">
    <property type="entry name" value="Butyryl-CoA Dehydrogenase, subunit A, domain 3"/>
    <property type="match status" value="1"/>
</dbReference>
<keyword evidence="2 4" id="KW-0285">Flavoprotein</keyword>
<proteinExistence type="inferred from homology"/>
<evidence type="ECO:0000256" key="3">
    <source>
        <dbReference type="ARBA" id="ARBA00022827"/>
    </source>
</evidence>
<evidence type="ECO:0000256" key="1">
    <source>
        <dbReference type="ARBA" id="ARBA00009347"/>
    </source>
</evidence>
<evidence type="ECO:0000259" key="7">
    <source>
        <dbReference type="Pfam" id="PF18158"/>
    </source>
</evidence>
<dbReference type="EMBL" id="CP001737">
    <property type="protein sequence ID" value="ACV80713.1"/>
    <property type="molecule type" value="Genomic_DNA"/>
</dbReference>
<dbReference type="PANTHER" id="PTHR42707:SF3">
    <property type="entry name" value="ACYL-COA DEHYDROGENASE AIDB-RELATED"/>
    <property type="match status" value="1"/>
</dbReference>
<dbReference type="InterPro" id="IPR052904">
    <property type="entry name" value="Acyl-CoA_dehydrogenase-like"/>
</dbReference>
<evidence type="ECO:0000256" key="2">
    <source>
        <dbReference type="ARBA" id="ARBA00022630"/>
    </source>
</evidence>
<evidence type="ECO:0000313" key="8">
    <source>
        <dbReference type="EMBL" id="ACV80713.1"/>
    </source>
</evidence>
<evidence type="ECO:0000259" key="6">
    <source>
        <dbReference type="Pfam" id="PF02770"/>
    </source>
</evidence>
<feature type="domain" description="Acyl-CoA dehydrogenase/oxidase C-terminal" evidence="5">
    <location>
        <begin position="283"/>
        <end position="434"/>
    </location>
</feature>
<dbReference type="InterPro" id="IPR041504">
    <property type="entry name" value="AidB_N"/>
</dbReference>
<feature type="domain" description="Adaptive response protein AidB N-terminal" evidence="7">
    <location>
        <begin position="9"/>
        <end position="163"/>
    </location>
</feature>
<feature type="domain" description="Acyl-CoA oxidase/dehydrogenase middle" evidence="6">
    <location>
        <begin position="179"/>
        <end position="272"/>
    </location>
</feature>
<dbReference type="GO" id="GO:0003995">
    <property type="term" value="F:acyl-CoA dehydrogenase activity"/>
    <property type="evidence" value="ECO:0007669"/>
    <property type="project" value="TreeGrafter"/>
</dbReference>
<comment type="cofactor">
    <cofactor evidence="4">
        <name>FAD</name>
        <dbReference type="ChEBI" id="CHEBI:57692"/>
    </cofactor>
</comment>
<dbReference type="Pfam" id="PF02770">
    <property type="entry name" value="Acyl-CoA_dh_M"/>
    <property type="match status" value="1"/>
</dbReference>
<dbReference type="eggNOG" id="COG1960">
    <property type="taxonomic scope" value="Bacteria"/>
</dbReference>
<dbReference type="InterPro" id="IPR006091">
    <property type="entry name" value="Acyl-CoA_Oxase/DH_mid-dom"/>
</dbReference>
<dbReference type="InParanoid" id="C8XKQ6"/>
<dbReference type="AlphaFoldDB" id="C8XKQ6"/>
<gene>
    <name evidence="8" type="ordered locus">Namu_4426</name>
</gene>
<dbReference type="InterPro" id="IPR009100">
    <property type="entry name" value="AcylCoA_DH/oxidase_NM_dom_sf"/>
</dbReference>
<dbReference type="RefSeq" id="WP_015749535.1">
    <property type="nucleotide sequence ID" value="NC_013235.1"/>
</dbReference>
<dbReference type="InterPro" id="IPR036250">
    <property type="entry name" value="AcylCo_DH-like_C"/>
</dbReference>
<dbReference type="PANTHER" id="PTHR42707">
    <property type="entry name" value="ACYL-COA DEHYDROGENASE"/>
    <property type="match status" value="1"/>
</dbReference>
<comment type="similarity">
    <text evidence="1 4">Belongs to the acyl-CoA dehydrogenase family.</text>
</comment>
<dbReference type="STRING" id="479431.Namu_4426"/>
<keyword evidence="4" id="KW-0560">Oxidoreductase</keyword>
<dbReference type="HOGENOM" id="CLU_016513_0_0_11"/>
<dbReference type="SUPFAM" id="SSF56645">
    <property type="entry name" value="Acyl-CoA dehydrogenase NM domain-like"/>
    <property type="match status" value="1"/>
</dbReference>
<keyword evidence="9" id="KW-1185">Reference proteome</keyword>
<dbReference type="FunCoup" id="C8XKQ6">
    <property type="interactions" value="22"/>
</dbReference>
<evidence type="ECO:0000256" key="4">
    <source>
        <dbReference type="RuleBase" id="RU362125"/>
    </source>
</evidence>
<dbReference type="SUPFAM" id="SSF47203">
    <property type="entry name" value="Acyl-CoA dehydrogenase C-terminal domain-like"/>
    <property type="match status" value="1"/>
</dbReference>
<evidence type="ECO:0000313" key="9">
    <source>
        <dbReference type="Proteomes" id="UP000002218"/>
    </source>
</evidence>
<dbReference type="InterPro" id="IPR009075">
    <property type="entry name" value="AcylCo_DH/oxidase_C"/>
</dbReference>
<sequence length="542" mass="57213">MPPTHDVVNVVDPLVGFDVAAADPALAAGLAAAGTTPTEPLRSLAVDAGAAEWAEQARLADRNPPVLHTHDRAGRRVDEIEYHPSWHRLMGRAVGAGLQAAPWAPDAGAHAHLHRAAGFYLWTQTESGHLCPISMTYAAVPALRHDADLAREFEPGLCSPEYDFGLRPAAAKRGLLAGMSMTEKQGGSDVRAATTRAVPEGDAGHYRLTGHKWFTSAPMNDLFLTLAQAPGGLSCFVVPRVLPDGQRNAVSVLRLKDKLGNRSNASGEIEYDGALARRLGEEGRGVPTILEMVTMTRLDCVLGSAGQIRAGLSQAAYYAAHRRAFGRRLIEHEAMAAVLADLAVESWAATLTGLRLADLVDDRSPAAATLLRLALPAAKFWICKRAVPVLAEALECLGGNGYVETFPTARLLREAPLNGIWEGSGTVTALDAVRALGRSPECAQALLAELAGAAGGHPAFDSAVRELTGLLRQPPDPATARRLCSLTARTLAAGLLLRHAPAPVAELYCATRLGWSGDRVFGEVPPGTATAGIVESITPSPR</sequence>
<dbReference type="Gene3D" id="2.40.110.20">
    <property type="match status" value="1"/>
</dbReference>
<reference evidence="8 9" key="2">
    <citation type="journal article" date="2010" name="Stand. Genomic Sci.">
        <title>Complete genome sequence of Nakamurella multipartita type strain (Y-104).</title>
        <authorList>
            <person name="Tice H."/>
            <person name="Mayilraj S."/>
            <person name="Sims D."/>
            <person name="Lapidus A."/>
            <person name="Nolan M."/>
            <person name="Lucas S."/>
            <person name="Glavina Del Rio T."/>
            <person name="Copeland A."/>
            <person name="Cheng J.F."/>
            <person name="Meincke L."/>
            <person name="Bruce D."/>
            <person name="Goodwin L."/>
            <person name="Pitluck S."/>
            <person name="Ivanova N."/>
            <person name="Mavromatis K."/>
            <person name="Ovchinnikova G."/>
            <person name="Pati A."/>
            <person name="Chen A."/>
            <person name="Palaniappan K."/>
            <person name="Land M."/>
            <person name="Hauser L."/>
            <person name="Chang Y.J."/>
            <person name="Jeffries C.D."/>
            <person name="Detter J.C."/>
            <person name="Brettin T."/>
            <person name="Rohde M."/>
            <person name="Goker M."/>
            <person name="Bristow J."/>
            <person name="Eisen J.A."/>
            <person name="Markowitz V."/>
            <person name="Hugenholtz P."/>
            <person name="Kyrpides N.C."/>
            <person name="Klenk H.P."/>
            <person name="Chen F."/>
        </authorList>
    </citation>
    <scope>NUCLEOTIDE SEQUENCE [LARGE SCALE GENOMIC DNA]</scope>
    <source>
        <strain evidence="9">ATCC 700099 / DSM 44233 / CIP 104796 / JCM 9543 / NBRC 105858 / Y-104</strain>
    </source>
</reference>
<keyword evidence="3 4" id="KW-0274">FAD</keyword>
<organism evidence="8 9">
    <name type="scientific">Nakamurella multipartita (strain ATCC 700099 / DSM 44233 / CIP 104796 / JCM 9543 / NBRC 105858 / Y-104)</name>
    <name type="common">Microsphaera multipartita</name>
    <dbReference type="NCBI Taxonomy" id="479431"/>
    <lineage>
        <taxon>Bacteria</taxon>
        <taxon>Bacillati</taxon>
        <taxon>Actinomycetota</taxon>
        <taxon>Actinomycetes</taxon>
        <taxon>Nakamurellales</taxon>
        <taxon>Nakamurellaceae</taxon>
        <taxon>Nakamurella</taxon>
    </lineage>
</organism>
<protein>
    <submittedName>
        <fullName evidence="8">Acyl-CoA dehydrogenase domain protein</fullName>
    </submittedName>
</protein>
<dbReference type="Pfam" id="PF18158">
    <property type="entry name" value="AidB_N"/>
    <property type="match status" value="1"/>
</dbReference>
<dbReference type="Proteomes" id="UP000002218">
    <property type="component" value="Chromosome"/>
</dbReference>
<dbReference type="OrthoDB" id="9771038at2"/>
<evidence type="ECO:0000259" key="5">
    <source>
        <dbReference type="Pfam" id="PF00441"/>
    </source>
</evidence>
<name>C8XKQ6_NAKMY</name>